<dbReference type="AlphaFoldDB" id="A0A1B6HEQ5"/>
<organism evidence="2">
    <name type="scientific">Homalodisca liturata</name>
    <dbReference type="NCBI Taxonomy" id="320908"/>
    <lineage>
        <taxon>Eukaryota</taxon>
        <taxon>Metazoa</taxon>
        <taxon>Ecdysozoa</taxon>
        <taxon>Arthropoda</taxon>
        <taxon>Hexapoda</taxon>
        <taxon>Insecta</taxon>
        <taxon>Pterygota</taxon>
        <taxon>Neoptera</taxon>
        <taxon>Paraneoptera</taxon>
        <taxon>Hemiptera</taxon>
        <taxon>Auchenorrhyncha</taxon>
        <taxon>Membracoidea</taxon>
        <taxon>Cicadellidae</taxon>
        <taxon>Cicadellinae</taxon>
        <taxon>Proconiini</taxon>
        <taxon>Homalodisca</taxon>
    </lineage>
</organism>
<name>A0A1B6HEQ5_9HEMI</name>
<sequence>MKPALLLVAVAFGVLLVLPSSFGAPCKCSSKKELPARNCGEDDVTYYKRVFTVESSSECSVTKFYKSVFTQYSNEDKTAYVKRIDVIFGSVYKNLDCRVNIKRQDYLQKYYEYKFAKQSNENDEEYFERVLTRKDESEETYTCKCELLKKFVKKIDWSKVKIEGKSKKGFSLIGKIKSRSCGNKEVSELISLFKF</sequence>
<evidence type="ECO:0000313" key="2">
    <source>
        <dbReference type="EMBL" id="JAS73091.1"/>
    </source>
</evidence>
<dbReference type="EMBL" id="GECU01034615">
    <property type="protein sequence ID" value="JAS73091.1"/>
    <property type="molecule type" value="Transcribed_RNA"/>
</dbReference>
<evidence type="ECO:0000256" key="1">
    <source>
        <dbReference type="SAM" id="SignalP"/>
    </source>
</evidence>
<feature type="signal peptide" evidence="1">
    <location>
        <begin position="1"/>
        <end position="23"/>
    </location>
</feature>
<gene>
    <name evidence="2" type="ORF">g.25782</name>
</gene>
<feature type="chain" id="PRO_5008584325" evidence="1">
    <location>
        <begin position="24"/>
        <end position="195"/>
    </location>
</feature>
<reference evidence="2" key="1">
    <citation type="submission" date="2015-11" db="EMBL/GenBank/DDBJ databases">
        <title>De novo transcriptome assembly of four potential Pierce s Disease insect vectors from Arizona vineyards.</title>
        <authorList>
            <person name="Tassone E.E."/>
        </authorList>
    </citation>
    <scope>NUCLEOTIDE SEQUENCE</scope>
</reference>
<proteinExistence type="predicted"/>
<protein>
    <submittedName>
        <fullName evidence="2">Uncharacterized protein</fullName>
    </submittedName>
</protein>
<accession>A0A1B6HEQ5</accession>
<keyword evidence="1" id="KW-0732">Signal</keyword>